<gene>
    <name evidence="2" type="ORF">BJP36_35945</name>
</gene>
<protein>
    <submittedName>
        <fullName evidence="2">Uncharacterized protein</fullName>
    </submittedName>
</protein>
<dbReference type="EMBL" id="CP017708">
    <property type="protein sequence ID" value="WAN69486.1"/>
    <property type="molecule type" value="Genomic_DNA"/>
</dbReference>
<dbReference type="AlphaFoldDB" id="A0A9Q9UW43"/>
<reference evidence="2" key="1">
    <citation type="journal article" date="2017" name="Proc. Natl. Acad. Sci. U.S.A.">
        <title>Comparative genomics uncovers the prolific and distinctive metabolic potential of the cyanobacterial genus Moorea.</title>
        <authorList>
            <person name="Leao T."/>
            <person name="Castelao G."/>
            <person name="Korobeynikov A."/>
            <person name="Monroe E.A."/>
            <person name="Podell S."/>
            <person name="Glukhov E."/>
            <person name="Allen E.E."/>
            <person name="Gerwick W.H."/>
            <person name="Gerwick L."/>
        </authorList>
    </citation>
    <scope>NUCLEOTIDE SEQUENCE</scope>
    <source>
        <strain evidence="2">JHB</strain>
    </source>
</reference>
<feature type="compositionally biased region" description="Basic and acidic residues" evidence="1">
    <location>
        <begin position="1"/>
        <end position="11"/>
    </location>
</feature>
<dbReference type="Proteomes" id="UP000176944">
    <property type="component" value="Chromosome"/>
</dbReference>
<accession>A0A9Q9UW43</accession>
<evidence type="ECO:0000313" key="2">
    <source>
        <dbReference type="EMBL" id="WAN69486.1"/>
    </source>
</evidence>
<evidence type="ECO:0000256" key="1">
    <source>
        <dbReference type="SAM" id="MobiDB-lite"/>
    </source>
</evidence>
<name>A0A9Q9UW43_MOOP1</name>
<organism evidence="2">
    <name type="scientific">Moorena producens (strain JHB)</name>
    <dbReference type="NCBI Taxonomy" id="1454205"/>
    <lineage>
        <taxon>Bacteria</taxon>
        <taxon>Bacillati</taxon>
        <taxon>Cyanobacteriota</taxon>
        <taxon>Cyanophyceae</taxon>
        <taxon>Coleofasciculales</taxon>
        <taxon>Coleofasciculaceae</taxon>
        <taxon>Moorena</taxon>
    </lineage>
</organism>
<feature type="region of interest" description="Disordered" evidence="1">
    <location>
        <begin position="1"/>
        <end position="44"/>
    </location>
</feature>
<reference evidence="2" key="2">
    <citation type="submission" date="2022-10" db="EMBL/GenBank/DDBJ databases">
        <authorList>
            <person name="Ngo T.-E."/>
        </authorList>
    </citation>
    <scope>NUCLEOTIDE SEQUENCE</scope>
    <source>
        <strain evidence="2">JHB</strain>
    </source>
</reference>
<sequence>MGETTADREWGRPPQVGTASPRPRYIPWKKHRQTLSPAPLLSKQ</sequence>
<proteinExistence type="predicted"/>